<organism evidence="4 5">
    <name type="scientific">Bacillus salitolerans</name>
    <dbReference type="NCBI Taxonomy" id="1437434"/>
    <lineage>
        <taxon>Bacteria</taxon>
        <taxon>Bacillati</taxon>
        <taxon>Bacillota</taxon>
        <taxon>Bacilli</taxon>
        <taxon>Bacillales</taxon>
        <taxon>Bacillaceae</taxon>
        <taxon>Bacillus</taxon>
    </lineage>
</organism>
<reference evidence="5" key="1">
    <citation type="journal article" date="2019" name="Int. J. Syst. Evol. Microbiol.">
        <title>The Global Catalogue of Microorganisms (GCM) 10K type strain sequencing project: providing services to taxonomists for standard genome sequencing and annotation.</title>
        <authorList>
            <consortium name="The Broad Institute Genomics Platform"/>
            <consortium name="The Broad Institute Genome Sequencing Center for Infectious Disease"/>
            <person name="Wu L."/>
            <person name="Ma J."/>
        </authorList>
    </citation>
    <scope>NUCLEOTIDE SEQUENCE [LARGE SCALE GENOMIC DNA]</scope>
    <source>
        <strain evidence="5">CCUG 49339</strain>
    </source>
</reference>
<proteinExistence type="predicted"/>
<dbReference type="PANTHER" id="PTHR11079:SF202">
    <property type="entry name" value="TRNA-SPECIFIC ADENOSINE DEAMINASE"/>
    <property type="match status" value="1"/>
</dbReference>
<dbReference type="PROSITE" id="PS51747">
    <property type="entry name" value="CYT_DCMP_DEAMINASES_2"/>
    <property type="match status" value="1"/>
</dbReference>
<evidence type="ECO:0000256" key="2">
    <source>
        <dbReference type="ARBA" id="ARBA00022833"/>
    </source>
</evidence>
<keyword evidence="1" id="KW-0479">Metal-binding</keyword>
<dbReference type="InterPro" id="IPR016193">
    <property type="entry name" value="Cytidine_deaminase-like"/>
</dbReference>
<dbReference type="Pfam" id="PF00383">
    <property type="entry name" value="dCMP_cyt_deam_1"/>
    <property type="match status" value="1"/>
</dbReference>
<dbReference type="PROSITE" id="PS00903">
    <property type="entry name" value="CYT_DCMP_DEAMINASES_1"/>
    <property type="match status" value="1"/>
</dbReference>
<evidence type="ECO:0000256" key="1">
    <source>
        <dbReference type="ARBA" id="ARBA00022723"/>
    </source>
</evidence>
<feature type="domain" description="CMP/dCMP-type deaminase" evidence="3">
    <location>
        <begin position="5"/>
        <end position="118"/>
    </location>
</feature>
<gene>
    <name evidence="4" type="ORF">ACFSCX_16590</name>
</gene>
<comment type="caution">
    <text evidence="4">The sequence shown here is derived from an EMBL/GenBank/DDBJ whole genome shotgun (WGS) entry which is preliminary data.</text>
</comment>
<dbReference type="GO" id="GO:0052717">
    <property type="term" value="F:tRNA-specific adenosine-34 deaminase activity"/>
    <property type="evidence" value="ECO:0007669"/>
    <property type="project" value="UniProtKB-EC"/>
</dbReference>
<keyword evidence="5" id="KW-1185">Reference proteome</keyword>
<dbReference type="Proteomes" id="UP001597214">
    <property type="component" value="Unassembled WGS sequence"/>
</dbReference>
<dbReference type="PANTHER" id="PTHR11079">
    <property type="entry name" value="CYTOSINE DEAMINASE FAMILY MEMBER"/>
    <property type="match status" value="1"/>
</dbReference>
<dbReference type="InterPro" id="IPR016192">
    <property type="entry name" value="APOBEC/CMP_deaminase_Zn-bd"/>
</dbReference>
<dbReference type="SUPFAM" id="SSF53927">
    <property type="entry name" value="Cytidine deaminase-like"/>
    <property type="match status" value="1"/>
</dbReference>
<keyword evidence="4" id="KW-0378">Hydrolase</keyword>
<dbReference type="CDD" id="cd01285">
    <property type="entry name" value="nucleoside_deaminase"/>
    <property type="match status" value="1"/>
</dbReference>
<dbReference type="EMBL" id="JBHUEM010000039">
    <property type="protein sequence ID" value="MFD1738147.1"/>
    <property type="molecule type" value="Genomic_DNA"/>
</dbReference>
<name>A0ABW4LUH7_9BACI</name>
<evidence type="ECO:0000259" key="3">
    <source>
        <dbReference type="PROSITE" id="PS51747"/>
    </source>
</evidence>
<sequence>MTQLEMDRMYLELALEEAKQAAKENTFPIGAVLVGPNHELISKGRNKVYSFHDATAHAEIDAIRESGNFLLLDENRYKCTIYTTVEPCPMCTGAILFANITRVVWILNDPNFGGFRSFKEANLFEKKLTKVSMLAQPFEDLAIAQCELMENWEKNRNRNNVWEYSTENRSVTTDDSKCSK</sequence>
<evidence type="ECO:0000313" key="4">
    <source>
        <dbReference type="EMBL" id="MFD1738147.1"/>
    </source>
</evidence>
<dbReference type="InterPro" id="IPR002125">
    <property type="entry name" value="CMP_dCMP_dom"/>
</dbReference>
<keyword evidence="2" id="KW-0862">Zinc</keyword>
<dbReference type="EC" id="3.5.4.33" evidence="4"/>
<accession>A0ABW4LUH7</accession>
<dbReference type="RefSeq" id="WP_377929362.1">
    <property type="nucleotide sequence ID" value="NZ_JBHUEM010000039.1"/>
</dbReference>
<dbReference type="Gene3D" id="3.40.140.10">
    <property type="entry name" value="Cytidine Deaminase, domain 2"/>
    <property type="match status" value="1"/>
</dbReference>
<protein>
    <submittedName>
        <fullName evidence="4">Nucleoside deaminase</fullName>
        <ecNumber evidence="4">3.5.4.33</ecNumber>
    </submittedName>
</protein>
<evidence type="ECO:0000313" key="5">
    <source>
        <dbReference type="Proteomes" id="UP001597214"/>
    </source>
</evidence>